<keyword evidence="1" id="KW-0732">Signal</keyword>
<reference evidence="3" key="1">
    <citation type="journal article" date="2019" name="Int. J. Syst. Evol. Microbiol.">
        <title>The Global Catalogue of Microorganisms (GCM) 10K type strain sequencing project: providing services to taxonomists for standard genome sequencing and annotation.</title>
        <authorList>
            <consortium name="The Broad Institute Genomics Platform"/>
            <consortium name="The Broad Institute Genome Sequencing Center for Infectious Disease"/>
            <person name="Wu L."/>
            <person name="Ma J."/>
        </authorList>
    </citation>
    <scope>NUCLEOTIDE SEQUENCE [LARGE SCALE GENOMIC DNA]</scope>
    <source>
        <strain evidence="3">CCUG 62215</strain>
    </source>
</reference>
<protein>
    <submittedName>
        <fullName evidence="2">Uncharacterized protein</fullName>
    </submittedName>
</protein>
<evidence type="ECO:0000256" key="1">
    <source>
        <dbReference type="SAM" id="SignalP"/>
    </source>
</evidence>
<dbReference type="RefSeq" id="WP_386131643.1">
    <property type="nucleotide sequence ID" value="NZ_JBHTJL010000016.1"/>
</dbReference>
<sequence>MKTYFKHSILILLISLFFASCQDEAVQLNLPNAVETITANSALSNLMLRTSANTTSDDDVLDNTSCFSVELPVTVTIGNITITIENEDGLDELEELLESFEGEIPEFVFPITIVSADFTETVIENQAQLEAIIESCIELNSIDCIDFVYPISFSEFNTDFVIINTVTINSNAELYPYLDSLEDDDANLVALNFPLTLQYANGETLEVNSNVELSDAIVAASEACDDDDEDDCDVDEVRLSLKECRWKIEAYSSFPEFEDLQFEFNDDFSFGIVFTDGTVLTDDYTWEIAQTDNGLIVTINANFEDIGGEWLVVECVDDELYLIKGNQTMVIEKHCEGDLDCDAEDLSNELVECYWFAGTSLLDTTNNLFLFFEDGTVKVNIDNDLVVIGQWNIGVEGNSLTLVLNLTGDYEPLSGVWEVTDCHDGFFGLEKDGTVLHLEQDCFDNTNPFECYPSNGVTLEKCDDDTDGFATFNMYEAVPNCNVNVPVQIGFYLSSSGAENNTDELQNATAYTNTTNPQTVFVKVALFNNPSEFMIYPVELIVNNCNEPSPFECFGNITFEIEECANDAGEASFNLDAGTIETITCGVSFAHSFHFSEADAQNNNSPILNSTNYLSVSGTVYLRIDDLNNEFQVYEVFLNAIDCNLFQCFESFDAVLEQCDDNNDGVEVFNLPIAYDNCTPTADVVSYHNTLSDAEANLNAISNPEDYTSTNLIETIYVRVEIQGQVQVFELLIKIIDCTNTDCTEGDVDGILSECVWKVTEFNGDDHLITYRLTFNANQELIITNTENDQTVNATWSTSTNTSGNVDVTFDGVNAANIQAISGVWTIVECTASQLIFHKDDEQMTLDRICE</sequence>
<evidence type="ECO:0000313" key="2">
    <source>
        <dbReference type="EMBL" id="MFD1063925.1"/>
    </source>
</evidence>
<keyword evidence="3" id="KW-1185">Reference proteome</keyword>
<dbReference type="PROSITE" id="PS51257">
    <property type="entry name" value="PROKAR_LIPOPROTEIN"/>
    <property type="match status" value="1"/>
</dbReference>
<feature type="chain" id="PRO_5045575690" evidence="1">
    <location>
        <begin position="26"/>
        <end position="851"/>
    </location>
</feature>
<gene>
    <name evidence="2" type="ORF">ACFQ1Q_11770</name>
</gene>
<name>A0ABW3NBB4_9FLAO</name>
<proteinExistence type="predicted"/>
<evidence type="ECO:0000313" key="3">
    <source>
        <dbReference type="Proteomes" id="UP001597013"/>
    </source>
</evidence>
<dbReference type="Proteomes" id="UP001597013">
    <property type="component" value="Unassembled WGS sequence"/>
</dbReference>
<feature type="signal peptide" evidence="1">
    <location>
        <begin position="1"/>
        <end position="25"/>
    </location>
</feature>
<comment type="caution">
    <text evidence="2">The sequence shown here is derived from an EMBL/GenBank/DDBJ whole genome shotgun (WGS) entry which is preliminary data.</text>
</comment>
<accession>A0ABW3NBB4</accession>
<dbReference type="EMBL" id="JBHTJL010000016">
    <property type="protein sequence ID" value="MFD1063925.1"/>
    <property type="molecule type" value="Genomic_DNA"/>
</dbReference>
<organism evidence="2 3">
    <name type="scientific">Winogradskyella litorisediminis</name>
    <dbReference type="NCBI Taxonomy" id="1156618"/>
    <lineage>
        <taxon>Bacteria</taxon>
        <taxon>Pseudomonadati</taxon>
        <taxon>Bacteroidota</taxon>
        <taxon>Flavobacteriia</taxon>
        <taxon>Flavobacteriales</taxon>
        <taxon>Flavobacteriaceae</taxon>
        <taxon>Winogradskyella</taxon>
    </lineage>
</organism>